<comment type="caution">
    <text evidence="2">The sequence shown here is derived from an EMBL/GenBank/DDBJ whole genome shotgun (WGS) entry which is preliminary data.</text>
</comment>
<proteinExistence type="inferred from homology"/>
<sequence>MSSFFIIRMQKLKASDIQEVQFHNQQGMESINYDLVNKRKIDYIKAVESRIEQAVLTKKKIRRDAVRLCEFLITSESKFFENLSVKNKKRFFIKALEFLQEKYGAENIIYASVHNEEKLSHMHVGLVPITADYRLNANHIFSRLNLAMLQDDILNYMIEEGFDLKRSVLNNQEDIEKYLYSI</sequence>
<dbReference type="InterPro" id="IPR001668">
    <property type="entry name" value="Mob_Pre"/>
</dbReference>
<dbReference type="EMBL" id="JAOYEY010000044">
    <property type="protein sequence ID" value="MCV9887309.1"/>
    <property type="molecule type" value="Genomic_DNA"/>
</dbReference>
<dbReference type="Proteomes" id="UP001526147">
    <property type="component" value="Unassembled WGS sequence"/>
</dbReference>
<evidence type="ECO:0000313" key="2">
    <source>
        <dbReference type="EMBL" id="MCV9887309.1"/>
    </source>
</evidence>
<dbReference type="RefSeq" id="WP_264143702.1">
    <property type="nucleotide sequence ID" value="NZ_JAOYEY010000044.1"/>
</dbReference>
<accession>A0ABT3DJT1</accession>
<dbReference type="Gene3D" id="3.30.930.30">
    <property type="match status" value="1"/>
</dbReference>
<name>A0ABT3DJT1_9BACI</name>
<protein>
    <submittedName>
        <fullName evidence="2">Plasmid recombination protein</fullName>
    </submittedName>
</protein>
<evidence type="ECO:0000313" key="3">
    <source>
        <dbReference type="Proteomes" id="UP001526147"/>
    </source>
</evidence>
<dbReference type="Pfam" id="PF01076">
    <property type="entry name" value="Mob_Pre"/>
    <property type="match status" value="1"/>
</dbReference>
<gene>
    <name evidence="2" type="ORF">OIH86_16840</name>
</gene>
<evidence type="ECO:0000256" key="1">
    <source>
        <dbReference type="ARBA" id="ARBA00010657"/>
    </source>
</evidence>
<dbReference type="CDD" id="cd17242">
    <property type="entry name" value="MobM_relaxase"/>
    <property type="match status" value="1"/>
</dbReference>
<dbReference type="NCBIfam" id="NF041497">
    <property type="entry name" value="MobV"/>
    <property type="match status" value="1"/>
</dbReference>
<keyword evidence="3" id="KW-1185">Reference proteome</keyword>
<comment type="similarity">
    <text evidence="1">Belongs to the plasmid mobilization pre family.</text>
</comment>
<organism evidence="2 3">
    <name type="scientific">Metabacillus halosaccharovorans</name>
    <dbReference type="NCBI Taxonomy" id="930124"/>
    <lineage>
        <taxon>Bacteria</taxon>
        <taxon>Bacillati</taxon>
        <taxon>Bacillota</taxon>
        <taxon>Bacilli</taxon>
        <taxon>Bacillales</taxon>
        <taxon>Bacillaceae</taxon>
        <taxon>Metabacillus</taxon>
    </lineage>
</organism>
<reference evidence="2 3" key="1">
    <citation type="submission" date="2022-10" db="EMBL/GenBank/DDBJ databases">
        <title>Draft genome assembly of moderately radiation resistant bacterium Metabacillus halosaccharovorans.</title>
        <authorList>
            <person name="Pal S."/>
            <person name="Gopinathan A."/>
        </authorList>
    </citation>
    <scope>NUCLEOTIDE SEQUENCE [LARGE SCALE GENOMIC DNA]</scope>
    <source>
        <strain evidence="2 3">VITHBRA001</strain>
    </source>
</reference>